<gene>
    <name evidence="1" type="ordered locus">Hbut_1210</name>
</gene>
<dbReference type="Proteomes" id="UP000002593">
    <property type="component" value="Chromosome"/>
</dbReference>
<protein>
    <submittedName>
        <fullName evidence="1">Uncharacterized protein</fullName>
    </submittedName>
</protein>
<dbReference type="OrthoDB" id="382023at2157"/>
<dbReference type="KEGG" id="hbu:Hbut_1210"/>
<dbReference type="InterPro" id="IPR036390">
    <property type="entry name" value="WH_DNA-bd_sf"/>
</dbReference>
<accession>A2BM33</accession>
<proteinExistence type="predicted"/>
<dbReference type="Gene3D" id="1.10.10.10">
    <property type="entry name" value="Winged helix-like DNA-binding domain superfamily/Winged helix DNA-binding domain"/>
    <property type="match status" value="1"/>
</dbReference>
<dbReference type="AlphaFoldDB" id="A2BM33"/>
<dbReference type="EnsemblBacteria" id="ABM81044">
    <property type="protein sequence ID" value="ABM81044"/>
    <property type="gene ID" value="Hbut_1210"/>
</dbReference>
<dbReference type="EMBL" id="CP000493">
    <property type="protein sequence ID" value="ABM81044.1"/>
    <property type="molecule type" value="Genomic_DNA"/>
</dbReference>
<dbReference type="eggNOG" id="arCOG02103">
    <property type="taxonomic scope" value="Archaea"/>
</dbReference>
<keyword evidence="2" id="KW-1185">Reference proteome</keyword>
<dbReference type="SUPFAM" id="SSF46785">
    <property type="entry name" value="Winged helix' DNA-binding domain"/>
    <property type="match status" value="1"/>
</dbReference>
<dbReference type="STRING" id="415426.Hbut_1210"/>
<sequence length="182" mass="18971">MPCGKLRDCIDMLAILFAASNLGPIGRPSLSTLIGIGEKRVRNLVAKLRSAGLVKASRAGITSDGMQGVLCLSSGGYTIALAACSRAVAELMLRSIVALRDKLVILTGSPAILEVIGYIDSNGATVFPGLGLELSEKYARLVSEIGSRETCRSVGGCLVAVFNLPDCYRCCASFLQALAMSG</sequence>
<evidence type="ECO:0000313" key="2">
    <source>
        <dbReference type="Proteomes" id="UP000002593"/>
    </source>
</evidence>
<organism evidence="1 2">
    <name type="scientific">Hyperthermus butylicus (strain DSM 5456 / JCM 9403 / PLM1-5)</name>
    <dbReference type="NCBI Taxonomy" id="415426"/>
    <lineage>
        <taxon>Archaea</taxon>
        <taxon>Thermoproteota</taxon>
        <taxon>Thermoprotei</taxon>
        <taxon>Desulfurococcales</taxon>
        <taxon>Pyrodictiaceae</taxon>
        <taxon>Hyperthermus</taxon>
    </lineage>
</organism>
<dbReference type="HOGENOM" id="CLU_1478888_0_0_2"/>
<evidence type="ECO:0000313" key="1">
    <source>
        <dbReference type="EMBL" id="ABM81044.1"/>
    </source>
</evidence>
<reference evidence="1 2" key="1">
    <citation type="journal article" date="2007" name="Archaea">
        <title>The genome of Hyperthermus butylicus: a sulfur-reducing, peptide fermenting, neutrophilic Crenarchaeote growing up to 108 degrees C.</title>
        <authorList>
            <person name="Brugger K."/>
            <person name="Chen L."/>
            <person name="Stark M."/>
            <person name="Zibat A."/>
            <person name="Redder P."/>
            <person name="Ruepp A."/>
            <person name="Awayez M."/>
            <person name="She Q."/>
            <person name="Garrett R.A."/>
            <person name="Klenk H.P."/>
        </authorList>
    </citation>
    <scope>NUCLEOTIDE SEQUENCE [LARGE SCALE GENOMIC DNA]</scope>
    <source>
        <strain evidence="2">DSM 5456 / JCM 9403 / PLM1-5</strain>
    </source>
</reference>
<dbReference type="InterPro" id="IPR036388">
    <property type="entry name" value="WH-like_DNA-bd_sf"/>
</dbReference>
<name>A2BM33_HYPBU</name>